<keyword evidence="1" id="KW-1133">Transmembrane helix</keyword>
<feature type="transmembrane region" description="Helical" evidence="1">
    <location>
        <begin position="6"/>
        <end position="23"/>
    </location>
</feature>
<evidence type="ECO:0000256" key="1">
    <source>
        <dbReference type="SAM" id="Phobius"/>
    </source>
</evidence>
<dbReference type="RefSeq" id="WP_201427907.1">
    <property type="nucleotide sequence ID" value="NZ_JAEQMG010000114.1"/>
</dbReference>
<dbReference type="Proteomes" id="UP000633365">
    <property type="component" value="Unassembled WGS sequence"/>
</dbReference>
<proteinExistence type="predicted"/>
<protein>
    <submittedName>
        <fullName evidence="2">Uncharacterized protein</fullName>
    </submittedName>
</protein>
<name>A0A934WSH4_9FIRM</name>
<feature type="transmembrane region" description="Helical" evidence="1">
    <location>
        <begin position="61"/>
        <end position="80"/>
    </location>
</feature>
<keyword evidence="1" id="KW-0472">Membrane</keyword>
<reference evidence="2" key="1">
    <citation type="submission" date="2021-01" db="EMBL/GenBank/DDBJ databases">
        <title>Genome public.</title>
        <authorList>
            <person name="Liu C."/>
            <person name="Sun Q."/>
        </authorList>
    </citation>
    <scope>NUCLEOTIDE SEQUENCE</scope>
    <source>
        <strain evidence="2">M6</strain>
    </source>
</reference>
<dbReference type="EMBL" id="JAEQMG010000114">
    <property type="protein sequence ID" value="MBK6089113.1"/>
    <property type="molecule type" value="Genomic_DNA"/>
</dbReference>
<comment type="caution">
    <text evidence="2">The sequence shown here is derived from an EMBL/GenBank/DDBJ whole genome shotgun (WGS) entry which is preliminary data.</text>
</comment>
<sequence length="94" mass="11162">MILTFVTAIVCFAAAIIMLTPYFRKLTLLRPMAFYLIFQGAWQIFSFFIYELYPTSAVPDYVNRIGTILIVLYYIFMLLMTRKKSKRKKREKAQ</sequence>
<accession>A0A934WSH4</accession>
<dbReference type="AlphaFoldDB" id="A0A934WSH4"/>
<keyword evidence="1" id="KW-0812">Transmembrane</keyword>
<evidence type="ECO:0000313" key="2">
    <source>
        <dbReference type="EMBL" id="MBK6089113.1"/>
    </source>
</evidence>
<gene>
    <name evidence="2" type="ORF">JKK62_10760</name>
</gene>
<feature type="transmembrane region" description="Helical" evidence="1">
    <location>
        <begin position="32"/>
        <end position="49"/>
    </location>
</feature>
<keyword evidence="3" id="KW-1185">Reference proteome</keyword>
<organism evidence="2 3">
    <name type="scientific">Ruminococcus difficilis</name>
    <dbReference type="NCBI Taxonomy" id="2763069"/>
    <lineage>
        <taxon>Bacteria</taxon>
        <taxon>Bacillati</taxon>
        <taxon>Bacillota</taxon>
        <taxon>Clostridia</taxon>
        <taxon>Eubacteriales</taxon>
        <taxon>Oscillospiraceae</taxon>
        <taxon>Ruminococcus</taxon>
    </lineage>
</organism>
<evidence type="ECO:0000313" key="3">
    <source>
        <dbReference type="Proteomes" id="UP000633365"/>
    </source>
</evidence>